<evidence type="ECO:0000256" key="4">
    <source>
        <dbReference type="ARBA" id="ARBA00011738"/>
    </source>
</evidence>
<dbReference type="EMBL" id="CDMY01000234">
    <property type="protein sequence ID" value="CEL95653.1"/>
    <property type="molecule type" value="Genomic_DNA"/>
</dbReference>
<evidence type="ECO:0000313" key="14">
    <source>
        <dbReference type="Proteomes" id="UP000041254"/>
    </source>
</evidence>
<dbReference type="GO" id="GO:0008615">
    <property type="term" value="P:pyridoxine biosynthetic process"/>
    <property type="evidence" value="ECO:0007669"/>
    <property type="project" value="UniProtKB-KW"/>
</dbReference>
<gene>
    <name evidence="13" type="ORF">Vbra_4982</name>
</gene>
<evidence type="ECO:0000256" key="1">
    <source>
        <dbReference type="ARBA" id="ARBA00001917"/>
    </source>
</evidence>
<dbReference type="HAMAP" id="MF_01629">
    <property type="entry name" value="PdxH"/>
    <property type="match status" value="1"/>
</dbReference>
<comment type="subunit">
    <text evidence="4">Homodimer.</text>
</comment>
<dbReference type="GO" id="GO:0004733">
    <property type="term" value="F:pyridoxamine phosphate oxidase activity"/>
    <property type="evidence" value="ECO:0007669"/>
    <property type="project" value="UniProtKB-EC"/>
</dbReference>
<reference evidence="13 14" key="1">
    <citation type="submission" date="2014-11" db="EMBL/GenBank/DDBJ databases">
        <authorList>
            <person name="Zhu J."/>
            <person name="Qi W."/>
            <person name="Song R."/>
        </authorList>
    </citation>
    <scope>NUCLEOTIDE SEQUENCE [LARGE SCALE GENOMIC DNA]</scope>
</reference>
<dbReference type="Pfam" id="PF01243">
    <property type="entry name" value="PNPOx_N"/>
    <property type="match status" value="1"/>
</dbReference>
<dbReference type="VEuPathDB" id="CryptoDB:Vbra_4982"/>
<dbReference type="GO" id="GO:0010181">
    <property type="term" value="F:FMN binding"/>
    <property type="evidence" value="ECO:0007669"/>
    <property type="project" value="InterPro"/>
</dbReference>
<keyword evidence="9" id="KW-0664">Pyridoxine biosynthesis</keyword>
<evidence type="ECO:0000256" key="3">
    <source>
        <dbReference type="ARBA" id="ARBA00005037"/>
    </source>
</evidence>
<evidence type="ECO:0000256" key="8">
    <source>
        <dbReference type="ARBA" id="ARBA00023002"/>
    </source>
</evidence>
<feature type="signal peptide" evidence="10">
    <location>
        <begin position="1"/>
        <end position="18"/>
    </location>
</feature>
<proteinExistence type="inferred from homology"/>
<dbReference type="Proteomes" id="UP000041254">
    <property type="component" value="Unassembled WGS sequence"/>
</dbReference>
<dbReference type="UniPathway" id="UPA01068">
    <property type="reaction ID" value="UER00304"/>
</dbReference>
<evidence type="ECO:0000256" key="9">
    <source>
        <dbReference type="ARBA" id="ARBA00023096"/>
    </source>
</evidence>
<name>A0A0G4EI35_VITBC</name>
<comment type="cofactor">
    <cofactor evidence="1">
        <name>FMN</name>
        <dbReference type="ChEBI" id="CHEBI:58210"/>
    </cofactor>
</comment>
<evidence type="ECO:0000256" key="6">
    <source>
        <dbReference type="ARBA" id="ARBA00022630"/>
    </source>
</evidence>
<dbReference type="Pfam" id="PF10590">
    <property type="entry name" value="PNP_phzG_C"/>
    <property type="match status" value="1"/>
</dbReference>
<dbReference type="InterPro" id="IPR019576">
    <property type="entry name" value="Pyridoxamine_oxidase_dimer_C"/>
</dbReference>
<dbReference type="Gene3D" id="2.30.110.10">
    <property type="entry name" value="Electron Transport, Fmn-binding Protein, Chain A"/>
    <property type="match status" value="1"/>
</dbReference>
<feature type="chain" id="PRO_5005187365" description="pyridoxal 5'-phosphate synthase" evidence="10">
    <location>
        <begin position="19"/>
        <end position="270"/>
    </location>
</feature>
<evidence type="ECO:0000259" key="12">
    <source>
        <dbReference type="Pfam" id="PF10590"/>
    </source>
</evidence>
<evidence type="ECO:0000256" key="10">
    <source>
        <dbReference type="SAM" id="SignalP"/>
    </source>
</evidence>
<protein>
    <recommendedName>
        <fullName evidence="5">pyridoxal 5'-phosphate synthase</fullName>
        <ecNumber evidence="5">1.4.3.5</ecNumber>
    </recommendedName>
</protein>
<dbReference type="NCBIfam" id="NF004231">
    <property type="entry name" value="PRK05679.1"/>
    <property type="match status" value="1"/>
</dbReference>
<keyword evidence="14" id="KW-1185">Reference proteome</keyword>
<dbReference type="InParanoid" id="A0A0G4EI35"/>
<sequence length="270" mass="30627">MCTSLVLVALIIQSMVVALRPSLRRIFSKTKQISLSPPPRFMSSANGLLSNNLERISALRKEYSMKGLDEASMPADPLTLFGEWFEDAKTVSVEPNAMCLSTASKEGRPSARFVLLKGYDERGFVFYTNYESRKGKELTENPFASLTFWWEALERSIRIEGRVQQVPPEESDAYFTSRPKASRLGAIASDQSRPIASREALEAKWSELEGRYEGTAEVPRPLHWGGFRLVPSRIEFWKGRESRLHDRLVYTRGEGEGEGGGEWRIERMQP</sequence>
<comment type="pathway">
    <text evidence="3">Cofactor metabolism; pyridoxal 5'-phosphate salvage; pyridoxal 5'-phosphate from pyridoxine 5'-phosphate: step 1/1.</text>
</comment>
<dbReference type="OrthoDB" id="303614at2759"/>
<keyword evidence="10" id="KW-0732">Signal</keyword>
<keyword evidence="6" id="KW-0285">Flavoprotein</keyword>
<dbReference type="AlphaFoldDB" id="A0A0G4EI35"/>
<dbReference type="PANTHER" id="PTHR10851">
    <property type="entry name" value="PYRIDOXINE-5-PHOSPHATE OXIDASE"/>
    <property type="match status" value="1"/>
</dbReference>
<evidence type="ECO:0000259" key="11">
    <source>
        <dbReference type="Pfam" id="PF01243"/>
    </source>
</evidence>
<dbReference type="SUPFAM" id="SSF50475">
    <property type="entry name" value="FMN-binding split barrel"/>
    <property type="match status" value="1"/>
</dbReference>
<evidence type="ECO:0000256" key="7">
    <source>
        <dbReference type="ARBA" id="ARBA00022643"/>
    </source>
</evidence>
<comment type="pathway">
    <text evidence="2">Cofactor metabolism; pyridoxal 5'-phosphate salvage; pyridoxal 5'-phosphate from pyridoxamine 5'-phosphate: step 1/1.</text>
</comment>
<dbReference type="OMA" id="AYFRTRP"/>
<feature type="domain" description="Pyridoxine 5'-phosphate oxidase dimerisation C-terminal" evidence="12">
    <location>
        <begin position="224"/>
        <end position="270"/>
    </location>
</feature>
<accession>A0A0G4EI35</accession>
<dbReference type="PANTHER" id="PTHR10851:SF0">
    <property type="entry name" value="PYRIDOXINE-5'-PHOSPHATE OXIDASE"/>
    <property type="match status" value="1"/>
</dbReference>
<keyword evidence="7" id="KW-0288">FMN</keyword>
<keyword evidence="8" id="KW-0560">Oxidoreductase</keyword>
<evidence type="ECO:0000256" key="5">
    <source>
        <dbReference type="ARBA" id="ARBA00012801"/>
    </source>
</evidence>
<dbReference type="InterPro" id="IPR000659">
    <property type="entry name" value="Pyridox_Oxase"/>
</dbReference>
<feature type="domain" description="Pyridoxamine 5'-phosphate oxidase N-terminal" evidence="11">
    <location>
        <begin position="94"/>
        <end position="208"/>
    </location>
</feature>
<dbReference type="NCBIfam" id="TIGR00558">
    <property type="entry name" value="pdxH"/>
    <property type="match status" value="1"/>
</dbReference>
<dbReference type="EC" id="1.4.3.5" evidence="5"/>
<dbReference type="FunFam" id="2.30.110.10:FF:000005">
    <property type="entry name" value="NAD(P)H-hydrate epimerase"/>
    <property type="match status" value="1"/>
</dbReference>
<organism evidence="13 14">
    <name type="scientific">Vitrella brassicaformis (strain CCMP3155)</name>
    <dbReference type="NCBI Taxonomy" id="1169540"/>
    <lineage>
        <taxon>Eukaryota</taxon>
        <taxon>Sar</taxon>
        <taxon>Alveolata</taxon>
        <taxon>Colpodellida</taxon>
        <taxon>Vitrellaceae</taxon>
        <taxon>Vitrella</taxon>
    </lineage>
</organism>
<dbReference type="InterPro" id="IPR012349">
    <property type="entry name" value="Split_barrel_FMN-bd"/>
</dbReference>
<dbReference type="InterPro" id="IPR011576">
    <property type="entry name" value="Pyridox_Oxase_N"/>
</dbReference>
<evidence type="ECO:0000313" key="13">
    <source>
        <dbReference type="EMBL" id="CEL95653.1"/>
    </source>
</evidence>
<evidence type="ECO:0000256" key="2">
    <source>
        <dbReference type="ARBA" id="ARBA00004738"/>
    </source>
</evidence>
<dbReference type="STRING" id="1169540.A0A0G4EI35"/>